<dbReference type="Proteomes" id="UP000277580">
    <property type="component" value="Unassembled WGS sequence"/>
</dbReference>
<dbReference type="OrthoDB" id="376826at2759"/>
<evidence type="ECO:0000313" key="1">
    <source>
        <dbReference type="EMBL" id="RPB10902.1"/>
    </source>
</evidence>
<dbReference type="AlphaFoldDB" id="A0A3N4KNJ8"/>
<evidence type="ECO:0008006" key="3">
    <source>
        <dbReference type="Google" id="ProtNLM"/>
    </source>
</evidence>
<dbReference type="Pfam" id="PF17316">
    <property type="entry name" value="Perilipin_2"/>
    <property type="match status" value="1"/>
</dbReference>
<organism evidence="1 2">
    <name type="scientific">Morchella conica CCBAS932</name>
    <dbReference type="NCBI Taxonomy" id="1392247"/>
    <lineage>
        <taxon>Eukaryota</taxon>
        <taxon>Fungi</taxon>
        <taxon>Dikarya</taxon>
        <taxon>Ascomycota</taxon>
        <taxon>Pezizomycotina</taxon>
        <taxon>Pezizomycetes</taxon>
        <taxon>Pezizales</taxon>
        <taxon>Morchellaceae</taxon>
        <taxon>Morchella</taxon>
    </lineage>
</organism>
<dbReference type="EMBL" id="ML119139">
    <property type="protein sequence ID" value="RPB10902.1"/>
    <property type="molecule type" value="Genomic_DNA"/>
</dbReference>
<accession>A0A3N4KNJ8</accession>
<name>A0A3N4KNJ8_9PEZI</name>
<reference evidence="1 2" key="1">
    <citation type="journal article" date="2018" name="Nat. Ecol. Evol.">
        <title>Pezizomycetes genomes reveal the molecular basis of ectomycorrhizal truffle lifestyle.</title>
        <authorList>
            <person name="Murat C."/>
            <person name="Payen T."/>
            <person name="Noel B."/>
            <person name="Kuo A."/>
            <person name="Morin E."/>
            <person name="Chen J."/>
            <person name="Kohler A."/>
            <person name="Krizsan K."/>
            <person name="Balestrini R."/>
            <person name="Da Silva C."/>
            <person name="Montanini B."/>
            <person name="Hainaut M."/>
            <person name="Levati E."/>
            <person name="Barry K.W."/>
            <person name="Belfiori B."/>
            <person name="Cichocki N."/>
            <person name="Clum A."/>
            <person name="Dockter R.B."/>
            <person name="Fauchery L."/>
            <person name="Guy J."/>
            <person name="Iotti M."/>
            <person name="Le Tacon F."/>
            <person name="Lindquist E.A."/>
            <person name="Lipzen A."/>
            <person name="Malagnac F."/>
            <person name="Mello A."/>
            <person name="Molinier V."/>
            <person name="Miyauchi S."/>
            <person name="Poulain J."/>
            <person name="Riccioni C."/>
            <person name="Rubini A."/>
            <person name="Sitrit Y."/>
            <person name="Splivallo R."/>
            <person name="Traeger S."/>
            <person name="Wang M."/>
            <person name="Zifcakova L."/>
            <person name="Wipf D."/>
            <person name="Zambonelli A."/>
            <person name="Paolocci F."/>
            <person name="Nowrousian M."/>
            <person name="Ottonello S."/>
            <person name="Baldrian P."/>
            <person name="Spatafora J.W."/>
            <person name="Henrissat B."/>
            <person name="Nagy L.G."/>
            <person name="Aury J.M."/>
            <person name="Wincker P."/>
            <person name="Grigoriev I.V."/>
            <person name="Bonfante P."/>
            <person name="Martin F.M."/>
        </authorList>
    </citation>
    <scope>NUCLEOTIDE SEQUENCE [LARGE SCALE GENOMIC DNA]</scope>
    <source>
        <strain evidence="1 2">CCBAS932</strain>
    </source>
</reference>
<evidence type="ECO:0000313" key="2">
    <source>
        <dbReference type="Proteomes" id="UP000277580"/>
    </source>
</evidence>
<keyword evidence="2" id="KW-1185">Reference proteome</keyword>
<gene>
    <name evidence="1" type="ORF">P167DRAFT_237094</name>
</gene>
<sequence>MSATETQEMTNGEAVTYKSLDHLASYPIISDSITTFKGYPLGQRSINITHSAYSTFIAPFSPYLSKAAPLVNRADDLAESSLGKLEERFPIVKEPTENIKNSVVGYPKKLASETYRRGLELANDTKEYVFNVYGEELNRQGSGEKGYIPMAKAGVTTGLVVSSDLMSIIASYLGKKSKKANEKLEEIKNDANRSN</sequence>
<protein>
    <recommendedName>
        <fullName evidence="3">CAP20-like protein</fullName>
    </recommendedName>
</protein>
<proteinExistence type="predicted"/>
<dbReference type="InParanoid" id="A0A3N4KNJ8"/>